<evidence type="ECO:0000259" key="1">
    <source>
        <dbReference type="PROSITE" id="PS51832"/>
    </source>
</evidence>
<protein>
    <submittedName>
        <fullName evidence="2">Cyclic di-GMP phosphodiesterase response regulator RpfG</fullName>
        <ecNumber evidence="2">3.1.4.52</ecNumber>
    </submittedName>
</protein>
<accession>A0A1S8MT37</accession>
<dbReference type="EC" id="3.1.4.52" evidence="2"/>
<dbReference type="Gene3D" id="1.10.3210.10">
    <property type="entry name" value="Hypothetical protein af1432"/>
    <property type="match status" value="1"/>
</dbReference>
<name>A0A1S8MT37_CLOSA</name>
<dbReference type="InterPro" id="IPR003607">
    <property type="entry name" value="HD/PDEase_dom"/>
</dbReference>
<evidence type="ECO:0000313" key="3">
    <source>
        <dbReference type="Proteomes" id="UP000191154"/>
    </source>
</evidence>
<gene>
    <name evidence="2" type="primary">rpfG_11</name>
    <name evidence="2" type="ORF">CLOSAC_38740</name>
</gene>
<dbReference type="NCBIfam" id="TIGR00277">
    <property type="entry name" value="HDIG"/>
    <property type="match status" value="1"/>
</dbReference>
<comment type="caution">
    <text evidence="2">The sequence shown here is derived from an EMBL/GenBank/DDBJ whole genome shotgun (WGS) entry which is preliminary data.</text>
</comment>
<keyword evidence="2" id="KW-0378">Hydrolase</keyword>
<dbReference type="GO" id="GO:0071111">
    <property type="term" value="F:cyclic-guanylate-specific phosphodiesterase activity"/>
    <property type="evidence" value="ECO:0007669"/>
    <property type="project" value="UniProtKB-EC"/>
</dbReference>
<dbReference type="PANTHER" id="PTHR43155:SF2">
    <property type="entry name" value="CYCLIC DI-GMP PHOSPHODIESTERASE PA4108"/>
    <property type="match status" value="1"/>
</dbReference>
<sequence length="358" mass="40183">MVFVPQYKLKSGMKIAYDIRLDIDGKSKAILLTKGSILTKDNIKKLIKFHVPGAYIDDGVENTILNEKTRKESLSAIKRAFDMCENTCEILDEDTVNQIQIISQNLVDNICMNDEITVSISDLHSYDEDTYLHSLSVTLISIAIGTSLGLNKEKLCSLGVCAMLHDIGKVEIPIEIISKPSKLTEEEYNIVKRHPQLGLNYIRLSKVVNKDIYLGIVSHHEKFDGTGYPSGLKGEKIHLFGRIIAVADVYDALTGRRPYRDPIKPSEGIEYIMGGIGTSFDYNVVKAFLEKIEPYPIGSHVILSDKRRGIITKGNADNPLRPIIKIMGEKEEVLDLYNNFNLKNIVISGIDYSYLKNM</sequence>
<dbReference type="SMART" id="SM00471">
    <property type="entry name" value="HDc"/>
    <property type="match status" value="1"/>
</dbReference>
<dbReference type="STRING" id="169679.CSACC_31280"/>
<proteinExistence type="predicted"/>
<dbReference type="RefSeq" id="WP_077866895.1">
    <property type="nucleotide sequence ID" value="NZ_LZYZ01000008.1"/>
</dbReference>
<feature type="domain" description="HD-GYP" evidence="1">
    <location>
        <begin position="108"/>
        <end position="304"/>
    </location>
</feature>
<dbReference type="PROSITE" id="PS51832">
    <property type="entry name" value="HD_GYP"/>
    <property type="match status" value="1"/>
</dbReference>
<organism evidence="2 3">
    <name type="scientific">Clostridium saccharobutylicum</name>
    <dbReference type="NCBI Taxonomy" id="169679"/>
    <lineage>
        <taxon>Bacteria</taxon>
        <taxon>Bacillati</taxon>
        <taxon>Bacillota</taxon>
        <taxon>Clostridia</taxon>
        <taxon>Eubacteriales</taxon>
        <taxon>Clostridiaceae</taxon>
        <taxon>Clostridium</taxon>
    </lineage>
</organism>
<evidence type="ECO:0000313" key="2">
    <source>
        <dbReference type="EMBL" id="OOM07345.1"/>
    </source>
</evidence>
<dbReference type="Pfam" id="PF13487">
    <property type="entry name" value="HD_5"/>
    <property type="match status" value="1"/>
</dbReference>
<dbReference type="PANTHER" id="PTHR43155">
    <property type="entry name" value="CYCLIC DI-GMP PHOSPHODIESTERASE PA4108-RELATED"/>
    <property type="match status" value="1"/>
</dbReference>
<dbReference type="SUPFAM" id="SSF109604">
    <property type="entry name" value="HD-domain/PDEase-like"/>
    <property type="match status" value="1"/>
</dbReference>
<reference evidence="2 3" key="1">
    <citation type="submission" date="2016-05" db="EMBL/GenBank/DDBJ databases">
        <title>Microbial solvent formation.</title>
        <authorList>
            <person name="Poehlein A."/>
            <person name="Montoya Solano J.D."/>
            <person name="Flitsch S."/>
            <person name="Krabben P."/>
            <person name="Duerre P."/>
            <person name="Daniel R."/>
        </authorList>
    </citation>
    <scope>NUCLEOTIDE SEQUENCE [LARGE SCALE GENOMIC DNA]</scope>
    <source>
        <strain evidence="2 3">L1-8</strain>
    </source>
</reference>
<dbReference type="Proteomes" id="UP000191154">
    <property type="component" value="Unassembled WGS sequence"/>
</dbReference>
<dbReference type="InterPro" id="IPR006675">
    <property type="entry name" value="HDIG_dom"/>
</dbReference>
<dbReference type="CDD" id="cd00077">
    <property type="entry name" value="HDc"/>
    <property type="match status" value="1"/>
</dbReference>
<dbReference type="EMBL" id="LZYZ01000008">
    <property type="protein sequence ID" value="OOM07345.1"/>
    <property type="molecule type" value="Genomic_DNA"/>
</dbReference>
<dbReference type="InterPro" id="IPR037522">
    <property type="entry name" value="HD_GYP_dom"/>
</dbReference>
<dbReference type="AlphaFoldDB" id="A0A1S8MT37"/>